<accession>A0A2K8PAC1</accession>
<organism evidence="2 3">
    <name type="scientific">Streptomyces lavendulae subsp. lavendulae</name>
    <dbReference type="NCBI Taxonomy" id="58340"/>
    <lineage>
        <taxon>Bacteria</taxon>
        <taxon>Bacillati</taxon>
        <taxon>Actinomycetota</taxon>
        <taxon>Actinomycetes</taxon>
        <taxon>Kitasatosporales</taxon>
        <taxon>Streptomycetaceae</taxon>
        <taxon>Streptomyces</taxon>
    </lineage>
</organism>
<dbReference type="EMBL" id="CP024985">
    <property type="protein sequence ID" value="ATZ22585.1"/>
    <property type="molecule type" value="Genomic_DNA"/>
</dbReference>
<evidence type="ECO:0000256" key="1">
    <source>
        <dbReference type="SAM" id="MobiDB-lite"/>
    </source>
</evidence>
<feature type="compositionally biased region" description="Basic residues" evidence="1">
    <location>
        <begin position="44"/>
        <end position="57"/>
    </location>
</feature>
<feature type="compositionally biased region" description="Low complexity" evidence="1">
    <location>
        <begin position="25"/>
        <end position="37"/>
    </location>
</feature>
<dbReference type="KEGG" id="slx:SLAV_03385"/>
<dbReference type="GeneID" id="49389074"/>
<dbReference type="AlphaFoldDB" id="A0A2K8PAC1"/>
<proteinExistence type="predicted"/>
<evidence type="ECO:0000313" key="2">
    <source>
        <dbReference type="EMBL" id="ATZ22585.1"/>
    </source>
</evidence>
<protein>
    <submittedName>
        <fullName evidence="2">Uncharacterized protein</fullName>
    </submittedName>
</protein>
<dbReference type="Proteomes" id="UP000231791">
    <property type="component" value="Chromosome"/>
</dbReference>
<feature type="region of interest" description="Disordered" evidence="1">
    <location>
        <begin position="1"/>
        <end position="57"/>
    </location>
</feature>
<dbReference type="RefSeq" id="WP_158740624.1">
    <property type="nucleotide sequence ID" value="NZ_CP024985.1"/>
</dbReference>
<gene>
    <name evidence="2" type="ORF">SLAV_03385</name>
</gene>
<sequence>MPGSQEFSAVNDAPLGRRPPDATPLLLAGSSGAHGAAKVAGFPGRRRGGRGRARGGA</sequence>
<reference evidence="2 3" key="1">
    <citation type="submission" date="2017-11" db="EMBL/GenBank/DDBJ databases">
        <title>Complete genome sequence of Streptomyces lavendulae subsp. lavendulae CCM 3239 (formerly 'Streptomyces aureofaciens CCM 3239'), the producer of the angucycline-type antibiotic auricin.</title>
        <authorList>
            <person name="Busche T."/>
            <person name="Novakova R."/>
            <person name="Al'Dilaimi A."/>
            <person name="Homerova D."/>
            <person name="Feckova L."/>
            <person name="Rezuchova B."/>
            <person name="Mingyar E."/>
            <person name="Csolleiova D."/>
            <person name="Bekeova C."/>
            <person name="Winkler A."/>
            <person name="Sevcikova B."/>
            <person name="Kalinowski J."/>
            <person name="Kormanec J."/>
            <person name="Ruckert C."/>
        </authorList>
    </citation>
    <scope>NUCLEOTIDE SEQUENCE [LARGE SCALE GENOMIC DNA]</scope>
    <source>
        <strain evidence="2 3">CCM 3239</strain>
    </source>
</reference>
<name>A0A2K8PAC1_STRLA</name>
<keyword evidence="3" id="KW-1185">Reference proteome</keyword>
<evidence type="ECO:0000313" key="3">
    <source>
        <dbReference type="Proteomes" id="UP000231791"/>
    </source>
</evidence>